<evidence type="ECO:0000313" key="2">
    <source>
        <dbReference type="EMBL" id="MCR0985025.1"/>
    </source>
</evidence>
<dbReference type="Proteomes" id="UP001524642">
    <property type="component" value="Unassembled WGS sequence"/>
</dbReference>
<comment type="caution">
    <text evidence="2">The sequence shown here is derived from an EMBL/GenBank/DDBJ whole genome shotgun (WGS) entry which is preliminary data.</text>
</comment>
<evidence type="ECO:0000313" key="3">
    <source>
        <dbReference type="Proteomes" id="UP001524642"/>
    </source>
</evidence>
<dbReference type="InterPro" id="IPR010982">
    <property type="entry name" value="Lambda_DNA-bd_dom_sf"/>
</dbReference>
<dbReference type="Pfam" id="PF13560">
    <property type="entry name" value="HTH_31"/>
    <property type="match status" value="1"/>
</dbReference>
<reference evidence="2 3" key="1">
    <citation type="submission" date="2022-06" db="EMBL/GenBank/DDBJ databases">
        <title>Roseomonas CN29.</title>
        <authorList>
            <person name="Cheng Y."/>
            <person name="He X."/>
        </authorList>
    </citation>
    <scope>NUCLEOTIDE SEQUENCE [LARGE SCALE GENOMIC DNA]</scope>
    <source>
        <strain evidence="2 3">CN29</strain>
    </source>
</reference>
<protein>
    <submittedName>
        <fullName evidence="2">Helix-turn-helix domain-containing protein</fullName>
    </submittedName>
</protein>
<dbReference type="Gene3D" id="1.10.260.40">
    <property type="entry name" value="lambda repressor-like DNA-binding domains"/>
    <property type="match status" value="1"/>
</dbReference>
<dbReference type="PROSITE" id="PS50943">
    <property type="entry name" value="HTH_CROC1"/>
    <property type="match status" value="1"/>
</dbReference>
<dbReference type="RefSeq" id="WP_257718678.1">
    <property type="nucleotide sequence ID" value="NZ_JANJOU010000028.1"/>
</dbReference>
<dbReference type="CDD" id="cd00093">
    <property type="entry name" value="HTH_XRE"/>
    <property type="match status" value="1"/>
</dbReference>
<feature type="domain" description="HTH cro/C1-type" evidence="1">
    <location>
        <begin position="14"/>
        <end position="67"/>
    </location>
</feature>
<organism evidence="2 3">
    <name type="scientific">Roseomonas populi</name>
    <dbReference type="NCBI Taxonomy" id="3121582"/>
    <lineage>
        <taxon>Bacteria</taxon>
        <taxon>Pseudomonadati</taxon>
        <taxon>Pseudomonadota</taxon>
        <taxon>Alphaproteobacteria</taxon>
        <taxon>Acetobacterales</taxon>
        <taxon>Roseomonadaceae</taxon>
        <taxon>Roseomonas</taxon>
    </lineage>
</organism>
<proteinExistence type="predicted"/>
<name>A0ABT1XAB4_9PROT</name>
<dbReference type="SMART" id="SM00530">
    <property type="entry name" value="HTH_XRE"/>
    <property type="match status" value="1"/>
</dbReference>
<sequence>MSDLRRYPGIGERLRAHRMASGLTADDMAARLGISRTALYRYERGEPPKLPTLERAAALLNLPLGTLLGVGAEWFASAGAFFERLRQLEETAEHIFVLFGTGSFLLTSDAYDLVLPDLVRETLPPGTDPAPLLATLQARKAAYRRRRPSIAALVSLPEIRDALREGIAGTASLSEVERERRRSLARHEAKSAAVLAEAPPRGVQVAVLQRPVPSTGFSMARGRGETSLAISPFRIGAHANLSAGIAMVTRAPDAVRLHDEVADSLWREAAKGEAAARLIRAALEAG</sequence>
<dbReference type="SUPFAM" id="SSF47413">
    <property type="entry name" value="lambda repressor-like DNA-binding domains"/>
    <property type="match status" value="1"/>
</dbReference>
<dbReference type="EMBL" id="JANJOU010000028">
    <property type="protein sequence ID" value="MCR0985025.1"/>
    <property type="molecule type" value="Genomic_DNA"/>
</dbReference>
<accession>A0ABT1XAB4</accession>
<evidence type="ECO:0000259" key="1">
    <source>
        <dbReference type="PROSITE" id="PS50943"/>
    </source>
</evidence>
<gene>
    <name evidence="2" type="ORF">NRP21_23500</name>
</gene>
<keyword evidence="3" id="KW-1185">Reference proteome</keyword>
<dbReference type="InterPro" id="IPR001387">
    <property type="entry name" value="Cro/C1-type_HTH"/>
</dbReference>